<evidence type="ECO:0000256" key="5">
    <source>
        <dbReference type="PROSITE-ProRule" id="PRU00221"/>
    </source>
</evidence>
<feature type="compositionally biased region" description="Polar residues" evidence="6">
    <location>
        <begin position="527"/>
        <end position="546"/>
    </location>
</feature>
<reference evidence="7" key="1">
    <citation type="journal article" date="2018" name="DNA Res.">
        <title>Multiple hybrid de novo genome assembly of finger millet, an orphan allotetraploid crop.</title>
        <authorList>
            <person name="Hatakeyama M."/>
            <person name="Aluri S."/>
            <person name="Balachadran M.T."/>
            <person name="Sivarajan S.R."/>
            <person name="Patrignani A."/>
            <person name="Gruter S."/>
            <person name="Poveda L."/>
            <person name="Shimizu-Inatsugi R."/>
            <person name="Baeten J."/>
            <person name="Francoijs K.J."/>
            <person name="Nataraja K.N."/>
            <person name="Reddy Y.A.N."/>
            <person name="Phadnis S."/>
            <person name="Ravikumar R.L."/>
            <person name="Schlapbach R."/>
            <person name="Sreeman S.M."/>
            <person name="Shimizu K.K."/>
        </authorList>
    </citation>
    <scope>NUCLEOTIDE SEQUENCE</scope>
</reference>
<keyword evidence="3" id="KW-0677">Repeat</keyword>
<evidence type="ECO:0000313" key="8">
    <source>
        <dbReference type="Proteomes" id="UP001054889"/>
    </source>
</evidence>
<dbReference type="AlphaFoldDB" id="A0AAV5EZD6"/>
<dbReference type="SMART" id="SM00320">
    <property type="entry name" value="WD40"/>
    <property type="match status" value="4"/>
</dbReference>
<gene>
    <name evidence="7" type="primary">gb16284</name>
    <name evidence="7" type="ORF">PR202_gb16284</name>
</gene>
<feature type="repeat" description="WD" evidence="5">
    <location>
        <begin position="10"/>
        <end position="44"/>
    </location>
</feature>
<evidence type="ECO:0000256" key="3">
    <source>
        <dbReference type="ARBA" id="ARBA00022737"/>
    </source>
</evidence>
<reference evidence="7" key="2">
    <citation type="submission" date="2021-12" db="EMBL/GenBank/DDBJ databases">
        <title>Resequencing data analysis of finger millet.</title>
        <authorList>
            <person name="Hatakeyama M."/>
            <person name="Aluri S."/>
            <person name="Balachadran M.T."/>
            <person name="Sivarajan S.R."/>
            <person name="Poveda L."/>
            <person name="Shimizu-Inatsugi R."/>
            <person name="Schlapbach R."/>
            <person name="Sreeman S.M."/>
            <person name="Shimizu K.K."/>
        </authorList>
    </citation>
    <scope>NUCLEOTIDE SEQUENCE</scope>
</reference>
<feature type="compositionally biased region" description="Basic residues" evidence="6">
    <location>
        <begin position="513"/>
        <end position="526"/>
    </location>
</feature>
<protein>
    <submittedName>
        <fullName evidence="7">Uncharacterized protein</fullName>
    </submittedName>
</protein>
<dbReference type="InterPro" id="IPR037850">
    <property type="entry name" value="RBBP5/Swd1"/>
</dbReference>
<dbReference type="PANTHER" id="PTHR44040">
    <property type="entry name" value="RETINOBLASTOMA-BINDING PROTEIN 5"/>
    <property type="match status" value="1"/>
</dbReference>
<dbReference type="PROSITE" id="PS00678">
    <property type="entry name" value="WD_REPEATS_1"/>
    <property type="match status" value="2"/>
</dbReference>
<organism evidence="7 8">
    <name type="scientific">Eleusine coracana subsp. coracana</name>
    <dbReference type="NCBI Taxonomy" id="191504"/>
    <lineage>
        <taxon>Eukaryota</taxon>
        <taxon>Viridiplantae</taxon>
        <taxon>Streptophyta</taxon>
        <taxon>Embryophyta</taxon>
        <taxon>Tracheophyta</taxon>
        <taxon>Spermatophyta</taxon>
        <taxon>Magnoliopsida</taxon>
        <taxon>Liliopsida</taxon>
        <taxon>Poales</taxon>
        <taxon>Poaceae</taxon>
        <taxon>PACMAD clade</taxon>
        <taxon>Chloridoideae</taxon>
        <taxon>Cynodonteae</taxon>
        <taxon>Eleusininae</taxon>
        <taxon>Eleusine</taxon>
    </lineage>
</organism>
<dbReference type="InterPro" id="IPR015943">
    <property type="entry name" value="WD40/YVTN_repeat-like_dom_sf"/>
</dbReference>
<dbReference type="InterPro" id="IPR036322">
    <property type="entry name" value="WD40_repeat_dom_sf"/>
</dbReference>
<dbReference type="PROSITE" id="PS50082">
    <property type="entry name" value="WD_REPEATS_2"/>
    <property type="match status" value="2"/>
</dbReference>
<feature type="region of interest" description="Disordered" evidence="6">
    <location>
        <begin position="455"/>
        <end position="483"/>
    </location>
</feature>
<feature type="region of interest" description="Disordered" evidence="6">
    <location>
        <begin position="496"/>
        <end position="555"/>
    </location>
</feature>
<name>A0AAV5EZD6_ELECO</name>
<dbReference type="InterPro" id="IPR019775">
    <property type="entry name" value="WD40_repeat_CS"/>
</dbReference>
<evidence type="ECO:0000256" key="4">
    <source>
        <dbReference type="ARBA" id="ARBA00023242"/>
    </source>
</evidence>
<dbReference type="Proteomes" id="UP001054889">
    <property type="component" value="Unassembled WGS sequence"/>
</dbReference>
<dbReference type="InterPro" id="IPR001680">
    <property type="entry name" value="WD40_rpt"/>
</dbReference>
<dbReference type="PANTHER" id="PTHR44040:SF1">
    <property type="entry name" value="RETINOBLASTOMA-BINDING PROTEIN 5"/>
    <property type="match status" value="1"/>
</dbReference>
<comment type="subcellular location">
    <subcellularLocation>
        <location evidence="1">Nucleus</location>
    </subcellularLocation>
</comment>
<keyword evidence="2 5" id="KW-0853">WD repeat</keyword>
<evidence type="ECO:0000256" key="6">
    <source>
        <dbReference type="SAM" id="MobiDB-lite"/>
    </source>
</evidence>
<accession>A0AAV5EZD6</accession>
<dbReference type="Pfam" id="PF00400">
    <property type="entry name" value="WD40"/>
    <property type="match status" value="3"/>
</dbReference>
<evidence type="ECO:0000256" key="2">
    <source>
        <dbReference type="ARBA" id="ARBA00022574"/>
    </source>
</evidence>
<comment type="caution">
    <text evidence="7">The sequence shown here is derived from an EMBL/GenBank/DDBJ whole genome shotgun (WGS) entry which is preliminary data.</text>
</comment>
<evidence type="ECO:0000256" key="1">
    <source>
        <dbReference type="ARBA" id="ARBA00004123"/>
    </source>
</evidence>
<feature type="compositionally biased region" description="Polar residues" evidence="6">
    <location>
        <begin position="455"/>
        <end position="480"/>
    </location>
</feature>
<dbReference type="SUPFAM" id="SSF50978">
    <property type="entry name" value="WD40 repeat-like"/>
    <property type="match status" value="1"/>
</dbReference>
<sequence length="555" mass="61122">MGNYLLHGNMKCVSFNRRGTLLAAGCSDGSCVIWDFETRGVAREFRDKDLNAPITCVCWSKYGHRLLASAADKSLTLWDVVSGVTIARLNLHQTTLVARFHPSSPRPSICLACPLSSAPLLLDFNTGSTTVLPVSVTEDGNPLGPNPQNHFSDSSPPVTSTAATFDRHGDLIYVGNSKGDILIVDSKSIQVYAVISTRGGSMVKNIVFSRDGQYLLTNSNDRVIRVYKTSLPVKGSGKEIRNITSNNDDCESQYGKLQTNGRSCLALSFEVSDATAKMQWKTPCFSGNGELIVAGSANKREHKLQIWDQSGHVLKILEGPKEALIDLAWHPAKPIIATVSITGVVYIWAKVQVQNWAPFAPKFVELEENEEYVEQEDEFDLNGKEEKDEKLLFDENAEVDVETCEKNEMFSDLDDFDDESVHLPAIPSPDAFDEQLVKCIGTSWKLENSNHYGSPSSMDAVKNNQATPSSSSPVEGNNSICDDLGEWVNSKRKRRLTAKGLEMQQDLKDKKASTRKRSNGKSRKSNNGKQMGLSNRMCSTNDPGTTENEKVKIGN</sequence>
<dbReference type="Gene3D" id="2.130.10.10">
    <property type="entry name" value="YVTN repeat-like/Quinoprotein amine dehydrogenase"/>
    <property type="match status" value="2"/>
</dbReference>
<keyword evidence="8" id="KW-1185">Reference proteome</keyword>
<proteinExistence type="predicted"/>
<dbReference type="GO" id="GO:0048188">
    <property type="term" value="C:Set1C/COMPASS complex"/>
    <property type="evidence" value="ECO:0007669"/>
    <property type="project" value="InterPro"/>
</dbReference>
<dbReference type="EMBL" id="BQKI01000080">
    <property type="protein sequence ID" value="GJN28187.1"/>
    <property type="molecule type" value="Genomic_DNA"/>
</dbReference>
<keyword evidence="4" id="KW-0539">Nucleus</keyword>
<feature type="repeat" description="WD" evidence="5">
    <location>
        <begin position="54"/>
        <end position="88"/>
    </location>
</feature>
<evidence type="ECO:0000313" key="7">
    <source>
        <dbReference type="EMBL" id="GJN28187.1"/>
    </source>
</evidence>